<protein>
    <recommendedName>
        <fullName evidence="4">tRNA pseudouridine synthase A</fullName>
        <ecNumber evidence="4">5.4.99.12</ecNumber>
    </recommendedName>
    <alternativeName>
        <fullName evidence="4">tRNA pseudouridine(38-40) synthase</fullName>
    </alternativeName>
    <alternativeName>
        <fullName evidence="4">tRNA pseudouridylate synthase I</fullName>
    </alternativeName>
    <alternativeName>
        <fullName evidence="4">tRNA-uridine isomerase I</fullName>
    </alternativeName>
</protein>
<comment type="subunit">
    <text evidence="4">Homodimer.</text>
</comment>
<dbReference type="AlphaFoldDB" id="A0A2V3DT55"/>
<evidence type="ECO:0000256" key="3">
    <source>
        <dbReference type="ARBA" id="ARBA00023235"/>
    </source>
</evidence>
<feature type="domain" description="Pseudouridine synthase I TruA alpha/beta" evidence="8">
    <location>
        <begin position="175"/>
        <end position="276"/>
    </location>
</feature>
<dbReference type="InterPro" id="IPR020097">
    <property type="entry name" value="PsdUridine_synth_TruA_a/b_dom"/>
</dbReference>
<dbReference type="GO" id="GO:0031119">
    <property type="term" value="P:tRNA pseudouridine synthesis"/>
    <property type="evidence" value="ECO:0007669"/>
    <property type="project" value="UniProtKB-UniRule"/>
</dbReference>
<evidence type="ECO:0000259" key="8">
    <source>
        <dbReference type="Pfam" id="PF01416"/>
    </source>
</evidence>
<evidence type="ECO:0000313" key="9">
    <source>
        <dbReference type="EMBL" id="PXA66396.1"/>
    </source>
</evidence>
<evidence type="ECO:0000313" key="10">
    <source>
        <dbReference type="Proteomes" id="UP000246303"/>
    </source>
</evidence>
<dbReference type="SUPFAM" id="SSF55120">
    <property type="entry name" value="Pseudouridine synthase"/>
    <property type="match status" value="1"/>
</dbReference>
<dbReference type="InterPro" id="IPR020095">
    <property type="entry name" value="PsdUridine_synth_TruA_C"/>
</dbReference>
<dbReference type="PANTHER" id="PTHR11142:SF0">
    <property type="entry name" value="TRNA PSEUDOURIDINE SYNTHASE-LIKE 1"/>
    <property type="match status" value="1"/>
</dbReference>
<proteinExistence type="inferred from homology"/>
<comment type="caution">
    <text evidence="9">The sequence shown here is derived from an EMBL/GenBank/DDBJ whole genome shotgun (WGS) entry which is preliminary data.</text>
</comment>
<keyword evidence="3 4" id="KW-0413">Isomerase</keyword>
<dbReference type="Proteomes" id="UP000246303">
    <property type="component" value="Unassembled WGS sequence"/>
</dbReference>
<dbReference type="Gene3D" id="3.30.70.660">
    <property type="entry name" value="Pseudouridine synthase I, catalytic domain, C-terminal subdomain"/>
    <property type="match status" value="1"/>
</dbReference>
<organism evidence="9 10">
    <name type="scientific">Arthrobacter psychrochitiniphilus</name>
    <dbReference type="NCBI Taxonomy" id="291045"/>
    <lineage>
        <taxon>Bacteria</taxon>
        <taxon>Bacillati</taxon>
        <taxon>Actinomycetota</taxon>
        <taxon>Actinomycetes</taxon>
        <taxon>Micrococcales</taxon>
        <taxon>Micrococcaceae</taxon>
        <taxon>Arthrobacter</taxon>
    </lineage>
</organism>
<comment type="similarity">
    <text evidence="1 4 7">Belongs to the tRNA pseudouridine synthase TruA family.</text>
</comment>
<dbReference type="PANTHER" id="PTHR11142">
    <property type="entry name" value="PSEUDOURIDYLATE SYNTHASE"/>
    <property type="match status" value="1"/>
</dbReference>
<dbReference type="PIRSF" id="PIRSF001430">
    <property type="entry name" value="tRNA_psdUrid_synth"/>
    <property type="match status" value="1"/>
</dbReference>
<name>A0A2V3DT55_9MICC</name>
<dbReference type="OrthoDB" id="9811823at2"/>
<dbReference type="Pfam" id="PF01416">
    <property type="entry name" value="PseudoU_synth_1"/>
    <property type="match status" value="1"/>
</dbReference>
<evidence type="ECO:0000256" key="7">
    <source>
        <dbReference type="RuleBase" id="RU003792"/>
    </source>
</evidence>
<dbReference type="Gene3D" id="3.30.70.580">
    <property type="entry name" value="Pseudouridine synthase I, catalytic domain, N-terminal subdomain"/>
    <property type="match status" value="1"/>
</dbReference>
<keyword evidence="2 4" id="KW-0819">tRNA processing</keyword>
<evidence type="ECO:0000256" key="1">
    <source>
        <dbReference type="ARBA" id="ARBA00009375"/>
    </source>
</evidence>
<keyword evidence="10" id="KW-1185">Reference proteome</keyword>
<evidence type="ECO:0000256" key="2">
    <source>
        <dbReference type="ARBA" id="ARBA00022694"/>
    </source>
</evidence>
<comment type="catalytic activity">
    <reaction evidence="4 7">
        <text>uridine(38/39/40) in tRNA = pseudouridine(38/39/40) in tRNA</text>
        <dbReference type="Rhea" id="RHEA:22376"/>
        <dbReference type="Rhea" id="RHEA-COMP:10085"/>
        <dbReference type="Rhea" id="RHEA-COMP:10087"/>
        <dbReference type="ChEBI" id="CHEBI:65314"/>
        <dbReference type="ChEBI" id="CHEBI:65315"/>
        <dbReference type="EC" id="5.4.99.12"/>
    </reaction>
</comment>
<dbReference type="InterPro" id="IPR001406">
    <property type="entry name" value="PsdUridine_synth_TruA"/>
</dbReference>
<dbReference type="GO" id="GO:0003723">
    <property type="term" value="F:RNA binding"/>
    <property type="evidence" value="ECO:0007669"/>
    <property type="project" value="InterPro"/>
</dbReference>
<dbReference type="InterPro" id="IPR020094">
    <property type="entry name" value="TruA/RsuA/RluB/E/F_N"/>
</dbReference>
<dbReference type="GO" id="GO:0160147">
    <property type="term" value="F:tRNA pseudouridine(38-40) synthase activity"/>
    <property type="evidence" value="ECO:0007669"/>
    <property type="project" value="UniProtKB-EC"/>
</dbReference>
<sequence>MQNHHPSPEELGLVRVRLDIAYDGGPFSGWAIQPGLQTLQGTLEEALALIMRRLVRLTVAGRTDTGVHARGQVAHCDFTQAEWDGLNRDNTVEPCLALLRRINGALGWVLKDSQGAIQIQRVQRAGHGFDARFSALWRRYSYRIADASTKRDPLLRTQTLWFNQDLDADLMDAGAAELLGLGDFKAFAKPREGSTTVRTLQRFDFTRGDDGVINLNIQADAFCHNMVRALTGAALRVGQGMEGPHWMRERQLAGVRDAKSVLASAHPLIFEEVRYPDAAELHERATLTRTRRAPVTAFGTPL</sequence>
<comment type="function">
    <text evidence="4">Formation of pseudouridine at positions 38, 39 and 40 in the anticodon stem and loop of transfer RNAs.</text>
</comment>
<dbReference type="CDD" id="cd02570">
    <property type="entry name" value="PseudoU_synth_EcTruA"/>
    <property type="match status" value="1"/>
</dbReference>
<dbReference type="RefSeq" id="WP_110105579.1">
    <property type="nucleotide sequence ID" value="NZ_JACBZZ010000001.1"/>
</dbReference>
<evidence type="ECO:0000256" key="6">
    <source>
        <dbReference type="PIRSR" id="PIRSR001430-2"/>
    </source>
</evidence>
<evidence type="ECO:0000256" key="4">
    <source>
        <dbReference type="HAMAP-Rule" id="MF_00171"/>
    </source>
</evidence>
<evidence type="ECO:0000256" key="5">
    <source>
        <dbReference type="PIRSR" id="PIRSR001430-1"/>
    </source>
</evidence>
<feature type="active site" description="Nucleophile" evidence="4 5">
    <location>
        <position position="64"/>
    </location>
</feature>
<accession>A0A2V3DT55</accession>
<dbReference type="EC" id="5.4.99.12" evidence="4"/>
<reference evidence="9 10" key="1">
    <citation type="submission" date="2018-05" db="EMBL/GenBank/DDBJ databases">
        <title>Genetic diversity of glacier-inhabiting Cryobacterium bacteria in China and description of Cryobacterium mengkeensis sp. nov. and Arthrobacter glacialis sp. nov.</title>
        <authorList>
            <person name="Liu Q."/>
            <person name="Xin Y.-H."/>
        </authorList>
    </citation>
    <scope>NUCLEOTIDE SEQUENCE [LARGE SCALE GENOMIC DNA]</scope>
    <source>
        <strain evidence="9 10">GP3</strain>
    </source>
</reference>
<dbReference type="HAMAP" id="MF_00171">
    <property type="entry name" value="TruA"/>
    <property type="match status" value="1"/>
</dbReference>
<comment type="caution">
    <text evidence="4">Lacks conserved residue(s) required for the propagation of feature annotation.</text>
</comment>
<dbReference type="InterPro" id="IPR020103">
    <property type="entry name" value="PsdUridine_synth_cat_dom_sf"/>
</dbReference>
<dbReference type="EMBL" id="QHLZ01000003">
    <property type="protein sequence ID" value="PXA66396.1"/>
    <property type="molecule type" value="Genomic_DNA"/>
</dbReference>
<feature type="binding site" evidence="4 6">
    <location>
        <position position="140"/>
    </location>
    <ligand>
        <name>substrate</name>
    </ligand>
</feature>
<gene>
    <name evidence="4" type="primary">truA</name>
    <name evidence="9" type="ORF">CVS29_06850</name>
</gene>